<evidence type="ECO:0000256" key="4">
    <source>
        <dbReference type="ARBA" id="ARBA00023054"/>
    </source>
</evidence>
<keyword evidence="9" id="KW-1185">Reference proteome</keyword>
<dbReference type="GO" id="GO:0000045">
    <property type="term" value="P:autophagosome assembly"/>
    <property type="evidence" value="ECO:0007669"/>
    <property type="project" value="InterPro"/>
</dbReference>
<evidence type="ECO:0000256" key="3">
    <source>
        <dbReference type="ARBA" id="ARBA00023006"/>
    </source>
</evidence>
<dbReference type="GO" id="GO:0061709">
    <property type="term" value="P:reticulophagy"/>
    <property type="evidence" value="ECO:0007669"/>
    <property type="project" value="TreeGrafter"/>
</dbReference>
<protein>
    <submittedName>
        <fullName evidence="8">Uncharacterized protein</fullName>
    </submittedName>
</protein>
<dbReference type="GO" id="GO:0000422">
    <property type="term" value="P:autophagy of mitochondrion"/>
    <property type="evidence" value="ECO:0007669"/>
    <property type="project" value="TreeGrafter"/>
</dbReference>
<dbReference type="GO" id="GO:1990316">
    <property type="term" value="C:Atg1/ULK1 kinase complex"/>
    <property type="evidence" value="ECO:0007669"/>
    <property type="project" value="TreeGrafter"/>
</dbReference>
<feature type="region of interest" description="Disordered" evidence="5">
    <location>
        <begin position="795"/>
        <end position="838"/>
    </location>
</feature>
<dbReference type="Proteomes" id="UP000355283">
    <property type="component" value="Unassembled WGS sequence"/>
</dbReference>
<evidence type="ECO:0000313" key="9">
    <source>
        <dbReference type="Proteomes" id="UP000355283"/>
    </source>
</evidence>
<dbReference type="InterPro" id="IPR019460">
    <property type="entry name" value="Atg11_C"/>
</dbReference>
<proteinExistence type="predicted"/>
<feature type="compositionally biased region" description="Gly residues" evidence="5">
    <location>
        <begin position="752"/>
        <end position="762"/>
    </location>
</feature>
<dbReference type="Pfam" id="PF04108">
    <property type="entry name" value="ATG17_like"/>
    <property type="match status" value="1"/>
</dbReference>
<evidence type="ECO:0000256" key="2">
    <source>
        <dbReference type="ARBA" id="ARBA00022927"/>
    </source>
</evidence>
<feature type="compositionally biased region" description="Low complexity" evidence="5">
    <location>
        <begin position="82"/>
        <end position="115"/>
    </location>
</feature>
<feature type="compositionally biased region" description="Low complexity" evidence="5">
    <location>
        <begin position="302"/>
        <end position="329"/>
    </location>
</feature>
<feature type="region of interest" description="Disordered" evidence="5">
    <location>
        <begin position="861"/>
        <end position="898"/>
    </location>
</feature>
<dbReference type="GO" id="GO:0015031">
    <property type="term" value="P:protein transport"/>
    <property type="evidence" value="ECO:0007669"/>
    <property type="project" value="UniProtKB-KW"/>
</dbReference>
<gene>
    <name evidence="8" type="ORF">NSK_000056</name>
</gene>
<sequence>MPRAVLPIKVAETGVVVNIELHNPYQDDSVIDLKHLLASATQVAPEDQILLIGPPFKPLKRLDPPLTFSSSSATDEEVAATQSELSQAQPLSSSSSSLSTSSPSSSASFSSSASPPARSIYLYDRRTLDAPSTPSSALPAPSPLLPVSLPDIPSSPSTPASPRLQSLIHQAVGQGLLSQTLSKYERLVGGNVAKGHAYQDRAQRLVEAAVRAQEEVRIQRDAGQVALTNLRDHFRAISRDADKLSRRHEKQAEKHRKLLENFNPNLRVLEQRPLHPALGTALRDSVKEGGREGGRDGGGGTWSSSSATGSVTELSVSPLEGGSSSSRVSPSPPGVECEALRKACSAPSSSITLYDTVPVGRVTEWYRECGETRERLDSWMRDVQASLRDLQAGVEAPSALRVTADMGTAAQEEVDEITRRLSEQETAVALLEGGHAEMLERIETSLGGEAAGPDALPSSSPSSSAKLVDTCQWLDGLLTRQAGVVVSLDSTDETMVGRLKAVFAQKERTARWLRGLLAEISRLQGDIQSLRVNLSLGEQAMQAERRHFSHLEHLEHLPTAYEALLLELARRRAYARLFDFKVKSAVDGIARFREEEIQARADFLRRHASHLMPVFSQIFAGMQDRPPHFQAKPLAMEARLPVVRSAELLVGEEGEKEGKEGDEEEEDELLKGYVSCLARVSREEGADREEEGKEAGKDGGKEIMPGAESTPTLEELEERCMTQDLVIAQLQTKVQSLNLHHRAPPGRKKSGDAGGGGDGEGAGARLQRVEEENSLLRSCMETVLNVMEEMRQCAASTGGSGSGCEAEKEQAVTRAREGGREAAKGAGSPSPSSSPQHLVNAVDDTASFVKARLRDLQAELQASRGEGKERGKEGVLPCTNMSPSTPSISISPAPSSPGSHAKISFREFNVGDVALFLPTSHQGENRVYLAFHTNCPHRYLSHESLESLRGGREGGGRFPDFILGKIVYVEEMVAKEGEPASNPYHLQAGVKFYVLHVSNEVV</sequence>
<name>A0A4D9DA47_9STRA</name>
<evidence type="ECO:0000256" key="1">
    <source>
        <dbReference type="ARBA" id="ARBA00022448"/>
    </source>
</evidence>
<dbReference type="InterPro" id="IPR040040">
    <property type="entry name" value="ATG11"/>
</dbReference>
<feature type="compositionally biased region" description="Basic and acidic residues" evidence="5">
    <location>
        <begin position="805"/>
        <end position="823"/>
    </location>
</feature>
<dbReference type="GO" id="GO:0060090">
    <property type="term" value="F:molecular adaptor activity"/>
    <property type="evidence" value="ECO:0007669"/>
    <property type="project" value="TreeGrafter"/>
</dbReference>
<feature type="compositionally biased region" description="Basic residues" evidence="5">
    <location>
        <begin position="739"/>
        <end position="748"/>
    </location>
</feature>
<keyword evidence="4" id="KW-0175">Coiled coil</keyword>
<dbReference type="GO" id="GO:0034045">
    <property type="term" value="C:phagophore assembly site membrane"/>
    <property type="evidence" value="ECO:0007669"/>
    <property type="project" value="TreeGrafter"/>
</dbReference>
<dbReference type="GO" id="GO:0034727">
    <property type="term" value="P:piecemeal microautophagy of the nucleus"/>
    <property type="evidence" value="ECO:0007669"/>
    <property type="project" value="TreeGrafter"/>
</dbReference>
<feature type="compositionally biased region" description="Basic and acidic residues" evidence="5">
    <location>
        <begin position="681"/>
        <end position="701"/>
    </location>
</feature>
<feature type="region of interest" description="Disordered" evidence="5">
    <location>
        <begin position="63"/>
        <end position="115"/>
    </location>
</feature>
<feature type="domain" description="Autophagy-related protein 11 C-terminal" evidence="7">
    <location>
        <begin position="899"/>
        <end position="998"/>
    </location>
</feature>
<dbReference type="EMBL" id="SDOX01000001">
    <property type="protein sequence ID" value="TFJ88482.1"/>
    <property type="molecule type" value="Genomic_DNA"/>
</dbReference>
<dbReference type="GO" id="GO:0034517">
    <property type="term" value="P:ribophagy"/>
    <property type="evidence" value="ECO:0007669"/>
    <property type="project" value="TreeGrafter"/>
</dbReference>
<evidence type="ECO:0000313" key="8">
    <source>
        <dbReference type="EMBL" id="TFJ88482.1"/>
    </source>
</evidence>
<keyword evidence="2" id="KW-0653">Protein transport</keyword>
<evidence type="ECO:0000259" key="7">
    <source>
        <dbReference type="Pfam" id="PF10377"/>
    </source>
</evidence>
<evidence type="ECO:0000256" key="5">
    <source>
        <dbReference type="SAM" id="MobiDB-lite"/>
    </source>
</evidence>
<feature type="compositionally biased region" description="Basic and acidic residues" evidence="5">
    <location>
        <begin position="284"/>
        <end position="295"/>
    </location>
</feature>
<feature type="region of interest" description="Disordered" evidence="5">
    <location>
        <begin position="681"/>
        <end position="712"/>
    </location>
</feature>
<comment type="caution">
    <text evidence="8">The sequence shown here is derived from an EMBL/GenBank/DDBJ whole genome shotgun (WGS) entry which is preliminary data.</text>
</comment>
<reference evidence="8 9" key="1">
    <citation type="submission" date="2019-01" db="EMBL/GenBank/DDBJ databases">
        <title>Nuclear Genome Assembly of the Microalgal Biofuel strain Nannochloropsis salina CCMP1776.</title>
        <authorList>
            <person name="Hovde B."/>
        </authorList>
    </citation>
    <scope>NUCLEOTIDE SEQUENCE [LARGE SCALE GENOMIC DNA]</scope>
    <source>
        <strain evidence="8 9">CCMP1776</strain>
    </source>
</reference>
<evidence type="ECO:0000259" key="6">
    <source>
        <dbReference type="Pfam" id="PF04108"/>
    </source>
</evidence>
<feature type="compositionally biased region" description="Low complexity" evidence="5">
    <location>
        <begin position="882"/>
        <end position="898"/>
    </location>
</feature>
<keyword evidence="1" id="KW-0813">Transport</keyword>
<dbReference type="OrthoDB" id="447953at2759"/>
<dbReference type="AlphaFoldDB" id="A0A4D9DA47"/>
<dbReference type="Pfam" id="PF10377">
    <property type="entry name" value="ATG11"/>
    <property type="match status" value="1"/>
</dbReference>
<dbReference type="PANTHER" id="PTHR13222">
    <property type="entry name" value="RB1-INDUCIBLE COILED-COIL"/>
    <property type="match status" value="1"/>
</dbReference>
<feature type="region of interest" description="Disordered" evidence="5">
    <location>
        <begin position="279"/>
        <end position="335"/>
    </location>
</feature>
<dbReference type="InterPro" id="IPR045326">
    <property type="entry name" value="ATG17-like_dom"/>
</dbReference>
<keyword evidence="3" id="KW-0072">Autophagy</keyword>
<dbReference type="GO" id="GO:0019901">
    <property type="term" value="F:protein kinase binding"/>
    <property type="evidence" value="ECO:0007669"/>
    <property type="project" value="TreeGrafter"/>
</dbReference>
<accession>A0A4D9DA47</accession>
<feature type="compositionally biased region" description="Low complexity" evidence="5">
    <location>
        <begin position="824"/>
        <end position="835"/>
    </location>
</feature>
<organism evidence="8 9">
    <name type="scientific">Nannochloropsis salina CCMP1776</name>
    <dbReference type="NCBI Taxonomy" id="1027361"/>
    <lineage>
        <taxon>Eukaryota</taxon>
        <taxon>Sar</taxon>
        <taxon>Stramenopiles</taxon>
        <taxon>Ochrophyta</taxon>
        <taxon>Eustigmatophyceae</taxon>
        <taxon>Eustigmatales</taxon>
        <taxon>Monodopsidaceae</taxon>
        <taxon>Microchloropsis</taxon>
        <taxon>Microchloropsis salina</taxon>
    </lineage>
</organism>
<feature type="region of interest" description="Disordered" evidence="5">
    <location>
        <begin position="738"/>
        <end position="763"/>
    </location>
</feature>
<dbReference type="PANTHER" id="PTHR13222:SF1">
    <property type="entry name" value="RB1-INDUCIBLE COILED-COIL PROTEIN 1"/>
    <property type="match status" value="1"/>
</dbReference>
<feature type="domain" description="Autophagy protein ATG17-like" evidence="6">
    <location>
        <begin position="196"/>
        <end position="609"/>
    </location>
</feature>